<feature type="transmembrane region" description="Helical" evidence="7">
    <location>
        <begin position="68"/>
        <end position="87"/>
    </location>
</feature>
<dbReference type="GO" id="GO:0005886">
    <property type="term" value="C:plasma membrane"/>
    <property type="evidence" value="ECO:0007669"/>
    <property type="project" value="UniProtKB-SubCell"/>
</dbReference>
<feature type="transmembrane region" description="Helical" evidence="7">
    <location>
        <begin position="12"/>
        <end position="30"/>
    </location>
</feature>
<keyword evidence="2" id="KW-1003">Cell membrane</keyword>
<feature type="transmembrane region" description="Helical" evidence="7">
    <location>
        <begin position="213"/>
        <end position="236"/>
    </location>
</feature>
<dbReference type="InterPro" id="IPR001851">
    <property type="entry name" value="ABC_transp_permease"/>
</dbReference>
<proteinExistence type="predicted"/>
<feature type="transmembrane region" description="Helical" evidence="7">
    <location>
        <begin position="174"/>
        <end position="192"/>
    </location>
</feature>
<evidence type="ECO:0000256" key="1">
    <source>
        <dbReference type="ARBA" id="ARBA00004651"/>
    </source>
</evidence>
<accession>A0A6J6EG86</accession>
<organism evidence="8">
    <name type="scientific">freshwater metagenome</name>
    <dbReference type="NCBI Taxonomy" id="449393"/>
    <lineage>
        <taxon>unclassified sequences</taxon>
        <taxon>metagenomes</taxon>
        <taxon>ecological metagenomes</taxon>
    </lineage>
</organism>
<feature type="region of interest" description="Disordered" evidence="6">
    <location>
        <begin position="665"/>
        <end position="708"/>
    </location>
</feature>
<comment type="subcellular location">
    <subcellularLocation>
        <location evidence="1">Cell membrane</location>
        <topology evidence="1">Multi-pass membrane protein</topology>
    </subcellularLocation>
</comment>
<dbReference type="PANTHER" id="PTHR30482">
    <property type="entry name" value="HIGH-AFFINITY BRANCHED-CHAIN AMINO ACID TRANSPORT SYSTEM PERMEASE"/>
    <property type="match status" value="1"/>
</dbReference>
<gene>
    <name evidence="8" type="ORF">UFOPK1493_02678</name>
</gene>
<dbReference type="InterPro" id="IPR043428">
    <property type="entry name" value="LivM-like"/>
</dbReference>
<evidence type="ECO:0000256" key="6">
    <source>
        <dbReference type="SAM" id="MobiDB-lite"/>
    </source>
</evidence>
<keyword evidence="3 7" id="KW-0812">Transmembrane</keyword>
<dbReference type="AlphaFoldDB" id="A0A6J6EG86"/>
<feature type="transmembrane region" description="Helical" evidence="7">
    <location>
        <begin position="405"/>
        <end position="422"/>
    </location>
</feature>
<evidence type="ECO:0000256" key="3">
    <source>
        <dbReference type="ARBA" id="ARBA00022692"/>
    </source>
</evidence>
<dbReference type="PANTHER" id="PTHR30482:SF20">
    <property type="entry name" value="HIGH-AFFINITY BRANCHED-CHAIN AMINO ACID TRANSPORT SYSTEM PERMEASE PROTEIN LIVM"/>
    <property type="match status" value="1"/>
</dbReference>
<dbReference type="CDD" id="cd06581">
    <property type="entry name" value="TM_PBP1_LivM_like"/>
    <property type="match status" value="1"/>
</dbReference>
<dbReference type="CDD" id="cd06582">
    <property type="entry name" value="TM_PBP1_LivH_like"/>
    <property type="match status" value="1"/>
</dbReference>
<protein>
    <submittedName>
        <fullName evidence="8">Unannotated protein</fullName>
    </submittedName>
</protein>
<keyword evidence="5 7" id="KW-0472">Membrane</keyword>
<feature type="transmembrane region" description="Helical" evidence="7">
    <location>
        <begin position="271"/>
        <end position="290"/>
    </location>
</feature>
<dbReference type="GO" id="GO:0015658">
    <property type="term" value="F:branched-chain amino acid transmembrane transporter activity"/>
    <property type="evidence" value="ECO:0007669"/>
    <property type="project" value="InterPro"/>
</dbReference>
<feature type="transmembrane region" description="Helical" evidence="7">
    <location>
        <begin position="121"/>
        <end position="141"/>
    </location>
</feature>
<feature type="transmembrane region" description="Helical" evidence="7">
    <location>
        <begin position="588"/>
        <end position="610"/>
    </location>
</feature>
<evidence type="ECO:0000256" key="2">
    <source>
        <dbReference type="ARBA" id="ARBA00022475"/>
    </source>
</evidence>
<evidence type="ECO:0000256" key="5">
    <source>
        <dbReference type="ARBA" id="ARBA00023136"/>
    </source>
</evidence>
<sequence>MGVLRNLDRTRGIAVASVVAVVLIQLVFFPMPSGNWVRGGVLGLLDGMLALGMALIYRANRVVNFAQADLGAVPTAFAAAFILFWGWPYLIGLGAGLALAVVAGVVVEMAIIRRFQHAPRLVLTVATLGITQLLVLLGILVPRWWGRNLASERISPPVDWKLTIDGFILNANDLIALIVAPVTMAGVALFLARSRTGLAIRASSERSDRAAMLGIPVSRINTVVWAVAAVLAYLALFLKSGITGVPLGSAVGLPTMLQALAALVIGRFERLPTIACMAIALGILRAGVLWNADTPFLAYPIMAAVMFAVLLVQRTGSTRREQDTTSSWRGAEEVRPLSAVARADAWVSTIRWTLLALVAMTIVLFPVVLGVDYVIKGTALLIFAIIGMSLVVLTGWAGQLSLGQMGIVGVGAAVSATLTSRWDVDLTLGLLAGATAGAVAAFAVGVPALRLRGLYLAVTTFAFGLSVEYWLLNDRFFGWFPSERFERPPLFGRIDVSTPTRFYAYTVVILVIVGVSLRSIRRSRTGRAIVAMRENERAAQSYAVTPARTKLTAFVISGAVAGVGGALYTHLNQSFVVTSYGTEASFTVFTSAVIGGLGSLGGALLGALYLRGTQWFITSGEWQLLSSGVGVLFVLLVLPGGLGSLWVRIRDAVVRRLVPVDESTVTAVEGQPSASPGAATDTALSDAAAPSAATDPPPADPDREAVAP</sequence>
<feature type="transmembrane region" description="Helical" evidence="7">
    <location>
        <begin position="296"/>
        <end position="312"/>
    </location>
</feature>
<feature type="transmembrane region" description="Helical" evidence="7">
    <location>
        <begin position="36"/>
        <end position="56"/>
    </location>
</feature>
<reference evidence="8" key="1">
    <citation type="submission" date="2020-05" db="EMBL/GenBank/DDBJ databases">
        <authorList>
            <person name="Chiriac C."/>
            <person name="Salcher M."/>
            <person name="Ghai R."/>
            <person name="Kavagutti S V."/>
        </authorList>
    </citation>
    <scope>NUCLEOTIDE SEQUENCE</scope>
</reference>
<evidence type="ECO:0000313" key="8">
    <source>
        <dbReference type="EMBL" id="CAB4575382.1"/>
    </source>
</evidence>
<feature type="transmembrane region" description="Helical" evidence="7">
    <location>
        <begin position="242"/>
        <end position="264"/>
    </location>
</feature>
<evidence type="ECO:0000256" key="7">
    <source>
        <dbReference type="SAM" id="Phobius"/>
    </source>
</evidence>
<feature type="transmembrane region" description="Helical" evidence="7">
    <location>
        <begin position="377"/>
        <end position="398"/>
    </location>
</feature>
<dbReference type="EMBL" id="CAEZSR010000118">
    <property type="protein sequence ID" value="CAB4575382.1"/>
    <property type="molecule type" value="Genomic_DNA"/>
</dbReference>
<feature type="compositionally biased region" description="Low complexity" evidence="6">
    <location>
        <begin position="678"/>
        <end position="694"/>
    </location>
</feature>
<feature type="transmembrane region" description="Helical" evidence="7">
    <location>
        <begin position="93"/>
        <end position="112"/>
    </location>
</feature>
<evidence type="ECO:0000256" key="4">
    <source>
        <dbReference type="ARBA" id="ARBA00022989"/>
    </source>
</evidence>
<name>A0A6J6EG86_9ZZZZ</name>
<feature type="transmembrane region" description="Helical" evidence="7">
    <location>
        <begin position="622"/>
        <end position="647"/>
    </location>
</feature>
<feature type="transmembrane region" description="Helical" evidence="7">
    <location>
        <begin position="502"/>
        <end position="520"/>
    </location>
</feature>
<feature type="transmembrane region" description="Helical" evidence="7">
    <location>
        <begin position="428"/>
        <end position="446"/>
    </location>
</feature>
<feature type="transmembrane region" description="Helical" evidence="7">
    <location>
        <begin position="352"/>
        <end position="371"/>
    </location>
</feature>
<feature type="transmembrane region" description="Helical" evidence="7">
    <location>
        <begin position="453"/>
        <end position="472"/>
    </location>
</feature>
<dbReference type="Pfam" id="PF02653">
    <property type="entry name" value="BPD_transp_2"/>
    <property type="match status" value="2"/>
</dbReference>
<keyword evidence="4 7" id="KW-1133">Transmembrane helix</keyword>